<dbReference type="UniPathway" id="UPA00074">
    <property type="reaction ID" value="UER00133"/>
</dbReference>
<dbReference type="SMART" id="SM00851">
    <property type="entry name" value="MGS"/>
    <property type="match status" value="1"/>
</dbReference>
<dbReference type="RefSeq" id="WP_075860337.1">
    <property type="nucleotide sequence ID" value="NZ_BDJK01000062.1"/>
</dbReference>
<keyword evidence="6 10" id="KW-0378">Hydrolase</keyword>
<dbReference type="PIRSF" id="PIRSF000414">
    <property type="entry name" value="AICARFT_IMPCHas"/>
    <property type="match status" value="1"/>
</dbReference>
<proteinExistence type="inferred from homology"/>
<dbReference type="OrthoDB" id="9802065at2"/>
<evidence type="ECO:0000256" key="7">
    <source>
        <dbReference type="ARBA" id="ARBA00023268"/>
    </source>
</evidence>
<comment type="catalytic activity">
    <reaction evidence="8 10">
        <text>(6R)-10-formyltetrahydrofolate + 5-amino-1-(5-phospho-beta-D-ribosyl)imidazole-4-carboxamide = 5-formamido-1-(5-phospho-D-ribosyl)imidazole-4-carboxamide + (6S)-5,6,7,8-tetrahydrofolate</text>
        <dbReference type="Rhea" id="RHEA:22192"/>
        <dbReference type="ChEBI" id="CHEBI:57453"/>
        <dbReference type="ChEBI" id="CHEBI:58467"/>
        <dbReference type="ChEBI" id="CHEBI:58475"/>
        <dbReference type="ChEBI" id="CHEBI:195366"/>
        <dbReference type="EC" id="2.1.2.3"/>
    </reaction>
</comment>
<dbReference type="InterPro" id="IPR002695">
    <property type="entry name" value="PurH-like"/>
</dbReference>
<dbReference type="NCBIfam" id="TIGR00355">
    <property type="entry name" value="purH"/>
    <property type="match status" value="1"/>
</dbReference>
<dbReference type="GO" id="GO:0003937">
    <property type="term" value="F:IMP cyclohydrolase activity"/>
    <property type="evidence" value="ECO:0007669"/>
    <property type="project" value="UniProtKB-UniRule"/>
</dbReference>
<evidence type="ECO:0000313" key="12">
    <source>
        <dbReference type="EMBL" id="GAV23942.1"/>
    </source>
</evidence>
<dbReference type="GO" id="GO:0004643">
    <property type="term" value="F:phosphoribosylaminoimidazolecarboxamide formyltransferase activity"/>
    <property type="evidence" value="ECO:0007669"/>
    <property type="project" value="UniProtKB-UniRule"/>
</dbReference>
<comment type="pathway">
    <text evidence="1 10">Purine metabolism; IMP biosynthesis via de novo pathway; IMP from 5-formamido-1-(5-phospho-D-ribosyl)imidazole-4-carboxamide: step 1/1.</text>
</comment>
<feature type="domain" description="MGS-like" evidence="11">
    <location>
        <begin position="1"/>
        <end position="144"/>
    </location>
</feature>
<dbReference type="EMBL" id="BDJK01000062">
    <property type="protein sequence ID" value="GAV23942.1"/>
    <property type="molecule type" value="Genomic_DNA"/>
</dbReference>
<dbReference type="InterPro" id="IPR016193">
    <property type="entry name" value="Cytidine_deaminase-like"/>
</dbReference>
<name>A0A1L8CYD6_9THEO</name>
<evidence type="ECO:0000313" key="13">
    <source>
        <dbReference type="Proteomes" id="UP000187485"/>
    </source>
</evidence>
<comment type="caution">
    <text evidence="12">The sequence shown here is derived from an EMBL/GenBank/DDBJ whole genome shotgun (WGS) entry which is preliminary data.</text>
</comment>
<dbReference type="PROSITE" id="PS51855">
    <property type="entry name" value="MGS"/>
    <property type="match status" value="1"/>
</dbReference>
<comment type="pathway">
    <text evidence="2 10">Purine metabolism; IMP biosynthesis via de novo pathway; 5-formamido-1-(5-phospho-D-ribosyl)imidazole-4-carboxamide from 5-amino-1-(5-phospho-D-ribosyl)imidazole-4-carboxamide (10-formyl THF route): step 1/1.</text>
</comment>
<comment type="catalytic activity">
    <reaction evidence="9 10">
        <text>IMP + H2O = 5-formamido-1-(5-phospho-D-ribosyl)imidazole-4-carboxamide</text>
        <dbReference type="Rhea" id="RHEA:18445"/>
        <dbReference type="ChEBI" id="CHEBI:15377"/>
        <dbReference type="ChEBI" id="CHEBI:58053"/>
        <dbReference type="ChEBI" id="CHEBI:58467"/>
        <dbReference type="EC" id="3.5.4.10"/>
    </reaction>
</comment>
<organism evidence="12 13">
    <name type="scientific">Carboxydothermus pertinax</name>
    <dbReference type="NCBI Taxonomy" id="870242"/>
    <lineage>
        <taxon>Bacteria</taxon>
        <taxon>Bacillati</taxon>
        <taxon>Bacillota</taxon>
        <taxon>Clostridia</taxon>
        <taxon>Thermoanaerobacterales</taxon>
        <taxon>Thermoanaerobacteraceae</taxon>
        <taxon>Carboxydothermus</taxon>
    </lineage>
</organism>
<dbReference type="EC" id="3.5.4.10" evidence="10"/>
<keyword evidence="7 10" id="KW-0511">Multifunctional enzyme</keyword>
<dbReference type="Pfam" id="PF01808">
    <property type="entry name" value="AICARFT_IMPCHas"/>
    <property type="match status" value="1"/>
</dbReference>
<dbReference type="Proteomes" id="UP000187485">
    <property type="component" value="Unassembled WGS sequence"/>
</dbReference>
<dbReference type="HAMAP" id="MF_00139">
    <property type="entry name" value="PurH"/>
    <property type="match status" value="1"/>
</dbReference>
<comment type="domain">
    <text evidence="10">The IMP cyclohydrolase activity resides in the N-terminal region.</text>
</comment>
<keyword evidence="13" id="KW-1185">Reference proteome</keyword>
<evidence type="ECO:0000256" key="4">
    <source>
        <dbReference type="ARBA" id="ARBA00022679"/>
    </source>
</evidence>
<dbReference type="Pfam" id="PF02142">
    <property type="entry name" value="MGS"/>
    <property type="match status" value="1"/>
</dbReference>
<dbReference type="CDD" id="cd01421">
    <property type="entry name" value="IMPCH"/>
    <property type="match status" value="1"/>
</dbReference>
<dbReference type="Gene3D" id="3.40.50.1380">
    <property type="entry name" value="Methylglyoxal synthase-like domain"/>
    <property type="match status" value="1"/>
</dbReference>
<dbReference type="PANTHER" id="PTHR11692">
    <property type="entry name" value="BIFUNCTIONAL PURINE BIOSYNTHESIS PROTEIN PURH"/>
    <property type="match status" value="1"/>
</dbReference>
<dbReference type="STRING" id="870242.cpu_24520"/>
<dbReference type="SMART" id="SM00798">
    <property type="entry name" value="AICARFT_IMPCHas"/>
    <property type="match status" value="1"/>
</dbReference>
<reference evidence="13" key="1">
    <citation type="submission" date="2016-12" db="EMBL/GenBank/DDBJ databases">
        <title>Draft Genome Sequences od Carboxydothermus pertinax and islandicus, Hydrogenogenic Carboxydotrophic Bacteria.</title>
        <authorList>
            <person name="Fukuyama Y."/>
            <person name="Ohmae K."/>
            <person name="Yoneda Y."/>
            <person name="Yoshida T."/>
            <person name="Sako Y."/>
        </authorList>
    </citation>
    <scope>NUCLEOTIDE SEQUENCE [LARGE SCALE GENOMIC DNA]</scope>
    <source>
        <strain evidence="13">Ug1</strain>
    </source>
</reference>
<dbReference type="InterPro" id="IPR024051">
    <property type="entry name" value="AICAR_Tfase_dup_dom_sf"/>
</dbReference>
<dbReference type="AlphaFoldDB" id="A0A1L8CYD6"/>
<dbReference type="GO" id="GO:0005829">
    <property type="term" value="C:cytosol"/>
    <property type="evidence" value="ECO:0007669"/>
    <property type="project" value="TreeGrafter"/>
</dbReference>
<dbReference type="GO" id="GO:0006189">
    <property type="term" value="P:'de novo' IMP biosynthetic process"/>
    <property type="evidence" value="ECO:0007669"/>
    <property type="project" value="UniProtKB-UniRule"/>
</dbReference>
<evidence type="ECO:0000256" key="5">
    <source>
        <dbReference type="ARBA" id="ARBA00022755"/>
    </source>
</evidence>
<evidence type="ECO:0000256" key="9">
    <source>
        <dbReference type="ARBA" id="ARBA00050687"/>
    </source>
</evidence>
<accession>A0A1L8CYD6</accession>
<evidence type="ECO:0000256" key="1">
    <source>
        <dbReference type="ARBA" id="ARBA00004844"/>
    </source>
</evidence>
<keyword evidence="5 10" id="KW-0658">Purine biosynthesis</keyword>
<evidence type="ECO:0000256" key="10">
    <source>
        <dbReference type="HAMAP-Rule" id="MF_00139"/>
    </source>
</evidence>
<evidence type="ECO:0000256" key="8">
    <source>
        <dbReference type="ARBA" id="ARBA00050488"/>
    </source>
</evidence>
<dbReference type="NCBIfam" id="NF002049">
    <property type="entry name" value="PRK00881.1"/>
    <property type="match status" value="1"/>
</dbReference>
<comment type="similarity">
    <text evidence="3 10">Belongs to the PurH family.</text>
</comment>
<dbReference type="SUPFAM" id="SSF52335">
    <property type="entry name" value="Methylglyoxal synthase-like"/>
    <property type="match status" value="1"/>
</dbReference>
<keyword evidence="4 10" id="KW-0808">Transferase</keyword>
<dbReference type="EC" id="2.1.2.3" evidence="10"/>
<evidence type="ECO:0000256" key="3">
    <source>
        <dbReference type="ARBA" id="ARBA00007667"/>
    </source>
</evidence>
<dbReference type="PANTHER" id="PTHR11692:SF0">
    <property type="entry name" value="BIFUNCTIONAL PURINE BIOSYNTHESIS PROTEIN ATIC"/>
    <property type="match status" value="1"/>
</dbReference>
<dbReference type="InterPro" id="IPR011607">
    <property type="entry name" value="MGS-like_dom"/>
</dbReference>
<dbReference type="FunFam" id="3.40.50.1380:FF:000001">
    <property type="entry name" value="Bifunctional purine biosynthesis protein PurH"/>
    <property type="match status" value="1"/>
</dbReference>
<evidence type="ECO:0000259" key="11">
    <source>
        <dbReference type="PROSITE" id="PS51855"/>
    </source>
</evidence>
<protein>
    <recommendedName>
        <fullName evidence="10">Bifunctional purine biosynthesis protein PurH</fullName>
    </recommendedName>
    <domain>
        <recommendedName>
            <fullName evidence="10">Phosphoribosylaminoimidazolecarboxamide formyltransferase</fullName>
            <ecNumber evidence="10">2.1.2.3</ecNumber>
        </recommendedName>
        <alternativeName>
            <fullName evidence="10">AICAR transformylase</fullName>
        </alternativeName>
    </domain>
    <domain>
        <recommendedName>
            <fullName evidence="10">IMP cyclohydrolase</fullName>
            <ecNumber evidence="10">3.5.4.10</ecNumber>
        </recommendedName>
        <alternativeName>
            <fullName evidence="10">ATIC</fullName>
        </alternativeName>
        <alternativeName>
            <fullName evidence="10">IMP synthase</fullName>
        </alternativeName>
        <alternativeName>
            <fullName evidence="10">Inosinicase</fullName>
        </alternativeName>
    </domain>
</protein>
<evidence type="ECO:0000256" key="6">
    <source>
        <dbReference type="ARBA" id="ARBA00022801"/>
    </source>
</evidence>
<sequence>MESKRALISVYDKRGIVEFARKLVDLGFEIISTGGSYKVLKEAGIPVTYVSEITGFPEILEGRVKTLHPAIHGGILAKRIEEHLKELTFQGIKPIDLVVVNLYPFRETVARGANLEEVIENIDIGGPTLIRAAAKNHRYVTVVVDPEDYAEVAEYLKNGEVPPDVRERLALKAFRHTASYDIAIANYFAGRLEDGGFRKKLYIEAEQVEMLRYGENPHQRGAVYRVEGHPGLVGAEILNGKTMSFNNYLDADAAYRLVGEFREPAAAIIKHTVPCGVATGENLKEAYEKAYAGDPVSAYGGIVAFNGAVDEKVAELLVQHFYEVIIAPDFRGEALKILREKKNLRVIKAKPLALDEINLRQISGGLLLQEKDGKLYEELKVVAGNNLTERQREDIVFGIKVVKYVKSNAIAVVKDRMLLGAGGGQTSRIEAVKIALNKAGGKARGAVVVSDAFFPFADSIEELAKAGVSVVVEPGGAVRDREVIEEARKRNITLVFSGIRHFLH</sequence>
<evidence type="ECO:0000256" key="2">
    <source>
        <dbReference type="ARBA" id="ARBA00004954"/>
    </source>
</evidence>
<dbReference type="InterPro" id="IPR036914">
    <property type="entry name" value="MGS-like_dom_sf"/>
</dbReference>
<dbReference type="SUPFAM" id="SSF53927">
    <property type="entry name" value="Cytidine deaminase-like"/>
    <property type="match status" value="1"/>
</dbReference>
<dbReference type="Gene3D" id="3.40.140.20">
    <property type="match status" value="2"/>
</dbReference>
<gene>
    <name evidence="10" type="primary">purH</name>
    <name evidence="12" type="ORF">cpu_24520</name>
</gene>
<dbReference type="FunFam" id="3.40.140.20:FF:000001">
    <property type="entry name" value="Bifunctional purine biosynthesis protein PurH"/>
    <property type="match status" value="1"/>
</dbReference>